<evidence type="ECO:0000313" key="2">
    <source>
        <dbReference type="Proteomes" id="UP000812270"/>
    </source>
</evidence>
<proteinExistence type="predicted"/>
<keyword evidence="1" id="KW-0449">Lipoprotein</keyword>
<dbReference type="InterPro" id="IPR041662">
    <property type="entry name" value="SusD-like_2"/>
</dbReference>
<gene>
    <name evidence="1" type="ORF">KTO63_10340</name>
</gene>
<dbReference type="Proteomes" id="UP000812270">
    <property type="component" value="Unassembled WGS sequence"/>
</dbReference>
<organism evidence="1 2">
    <name type="scientific">Pinibacter aurantiacus</name>
    <dbReference type="NCBI Taxonomy" id="2851599"/>
    <lineage>
        <taxon>Bacteria</taxon>
        <taxon>Pseudomonadati</taxon>
        <taxon>Bacteroidota</taxon>
        <taxon>Chitinophagia</taxon>
        <taxon>Chitinophagales</taxon>
        <taxon>Chitinophagaceae</taxon>
        <taxon>Pinibacter</taxon>
    </lineage>
</organism>
<dbReference type="PROSITE" id="PS51257">
    <property type="entry name" value="PROKAR_LIPOPROTEIN"/>
    <property type="match status" value="1"/>
</dbReference>
<sequence>MKKKLLFIIVTLGIAATGCQKFLDVNKDPNNPLNVQESLLLPPIEQNVSDNIQGGNASINVQNYLQNIAPNQLNPGIWNYQSFNVDFDGDWNAFYVICLNNLKILNDKATTNKKWNYAAIAKILTAYTLGSATDYWGDIPYSKAFDKTHFLVPYDSQESIYNTIQSLLTAAIDDIDQNSGPVPGGDDFLYNGDMGKWRKAALSLKARYFMHLTRAPGHTAATQCDSVLKALSGAMAANDDDLKFSYGGETGSENIWNLTFSPVTTYVLNETLIETLKQRNDPRLPFIALKAEGTGKYTGRRIGAPTADLTIYSYPNNFYGGTSSSNYLMTYTESLFLQAEALFRKSGFAAAQPIYVNAINSNMSKMGLDTLSAAAVAYVASRTLTAQNGLQRIMEEKAMANLFNFETWTDWRRTGYPALVKVDGALSEIPRRILYPNSEILTNPQAQQSAKLTDRVWWDVQ</sequence>
<comment type="caution">
    <text evidence="1">The sequence shown here is derived from an EMBL/GenBank/DDBJ whole genome shotgun (WGS) entry which is preliminary data.</text>
</comment>
<evidence type="ECO:0000313" key="1">
    <source>
        <dbReference type="EMBL" id="MBV4357547.1"/>
    </source>
</evidence>
<dbReference type="Pfam" id="PF12771">
    <property type="entry name" value="SusD-like_2"/>
    <property type="match status" value="1"/>
</dbReference>
<dbReference type="EMBL" id="JAHSPG010000006">
    <property type="protein sequence ID" value="MBV4357547.1"/>
    <property type="molecule type" value="Genomic_DNA"/>
</dbReference>
<name>A0A9E2SA42_9BACT</name>
<protein>
    <submittedName>
        <fullName evidence="1">SusD/RagB family nutrient-binding outer membrane lipoprotein</fullName>
    </submittedName>
</protein>
<reference evidence="1" key="1">
    <citation type="submission" date="2021-06" db="EMBL/GenBank/DDBJ databases">
        <authorList>
            <person name="Huq M.A."/>
        </authorList>
    </citation>
    <scope>NUCLEOTIDE SEQUENCE</scope>
    <source>
        <strain evidence="1">MAH-26</strain>
    </source>
</reference>
<keyword evidence="2" id="KW-1185">Reference proteome</keyword>
<accession>A0A9E2SA42</accession>
<dbReference type="RefSeq" id="WP_217791190.1">
    <property type="nucleotide sequence ID" value="NZ_JAHSPG010000006.1"/>
</dbReference>
<dbReference type="AlphaFoldDB" id="A0A9E2SA42"/>